<dbReference type="InterPro" id="IPR038883">
    <property type="entry name" value="AN11006-like"/>
</dbReference>
<name>A0AAJ0GPC7_9PEZI</name>
<dbReference type="PANTHER" id="PTHR42085:SF8">
    <property type="entry name" value="F-BOX DOMAIN-CONTAINING PROTEIN"/>
    <property type="match status" value="1"/>
</dbReference>
<protein>
    <recommendedName>
        <fullName evidence="3">F-box domain-containing protein</fullName>
    </recommendedName>
</protein>
<reference evidence="1" key="1">
    <citation type="journal article" date="2023" name="Mol. Phylogenet. Evol.">
        <title>Genome-scale phylogeny and comparative genomics of the fungal order Sordariales.</title>
        <authorList>
            <person name="Hensen N."/>
            <person name="Bonometti L."/>
            <person name="Westerberg I."/>
            <person name="Brannstrom I.O."/>
            <person name="Guillou S."/>
            <person name="Cros-Aarteil S."/>
            <person name="Calhoun S."/>
            <person name="Haridas S."/>
            <person name="Kuo A."/>
            <person name="Mondo S."/>
            <person name="Pangilinan J."/>
            <person name="Riley R."/>
            <person name="LaButti K."/>
            <person name="Andreopoulos B."/>
            <person name="Lipzen A."/>
            <person name="Chen C."/>
            <person name="Yan M."/>
            <person name="Daum C."/>
            <person name="Ng V."/>
            <person name="Clum A."/>
            <person name="Steindorff A."/>
            <person name="Ohm R.A."/>
            <person name="Martin F."/>
            <person name="Silar P."/>
            <person name="Natvig D.O."/>
            <person name="Lalanne C."/>
            <person name="Gautier V."/>
            <person name="Ament-Velasquez S.L."/>
            <person name="Kruys A."/>
            <person name="Hutchinson M.I."/>
            <person name="Powell A.J."/>
            <person name="Barry K."/>
            <person name="Miller A.N."/>
            <person name="Grigoriev I.V."/>
            <person name="Debuchy R."/>
            <person name="Gladieux P."/>
            <person name="Hiltunen Thoren M."/>
            <person name="Johannesson H."/>
        </authorList>
    </citation>
    <scope>NUCLEOTIDE SEQUENCE</scope>
    <source>
        <strain evidence="1">CBS 333.67</strain>
    </source>
</reference>
<evidence type="ECO:0000313" key="2">
    <source>
        <dbReference type="Proteomes" id="UP001273166"/>
    </source>
</evidence>
<dbReference type="EMBL" id="JAUDZG010000006">
    <property type="protein sequence ID" value="KAK3303667.1"/>
    <property type="molecule type" value="Genomic_DNA"/>
</dbReference>
<evidence type="ECO:0008006" key="3">
    <source>
        <dbReference type="Google" id="ProtNLM"/>
    </source>
</evidence>
<dbReference type="PANTHER" id="PTHR42085">
    <property type="entry name" value="F-BOX DOMAIN-CONTAINING PROTEIN"/>
    <property type="match status" value="1"/>
</dbReference>
<proteinExistence type="predicted"/>
<dbReference type="GeneID" id="87886901"/>
<accession>A0AAJ0GPC7</accession>
<evidence type="ECO:0000313" key="1">
    <source>
        <dbReference type="EMBL" id="KAK3303667.1"/>
    </source>
</evidence>
<gene>
    <name evidence="1" type="ORF">B0T15DRAFT_513815</name>
</gene>
<organism evidence="1 2">
    <name type="scientific">Chaetomium strumarium</name>
    <dbReference type="NCBI Taxonomy" id="1170767"/>
    <lineage>
        <taxon>Eukaryota</taxon>
        <taxon>Fungi</taxon>
        <taxon>Dikarya</taxon>
        <taxon>Ascomycota</taxon>
        <taxon>Pezizomycotina</taxon>
        <taxon>Sordariomycetes</taxon>
        <taxon>Sordariomycetidae</taxon>
        <taxon>Sordariales</taxon>
        <taxon>Chaetomiaceae</taxon>
        <taxon>Chaetomium</taxon>
    </lineage>
</organism>
<keyword evidence="2" id="KW-1185">Reference proteome</keyword>
<dbReference type="Proteomes" id="UP001273166">
    <property type="component" value="Unassembled WGS sequence"/>
</dbReference>
<reference evidence="1" key="2">
    <citation type="submission" date="2023-06" db="EMBL/GenBank/DDBJ databases">
        <authorList>
            <consortium name="Lawrence Berkeley National Laboratory"/>
            <person name="Mondo S.J."/>
            <person name="Hensen N."/>
            <person name="Bonometti L."/>
            <person name="Westerberg I."/>
            <person name="Brannstrom I.O."/>
            <person name="Guillou S."/>
            <person name="Cros-Aarteil S."/>
            <person name="Calhoun S."/>
            <person name="Haridas S."/>
            <person name="Kuo A."/>
            <person name="Pangilinan J."/>
            <person name="Riley R."/>
            <person name="Labutti K."/>
            <person name="Andreopoulos B."/>
            <person name="Lipzen A."/>
            <person name="Chen C."/>
            <person name="Yanf M."/>
            <person name="Daum C."/>
            <person name="Ng V."/>
            <person name="Clum A."/>
            <person name="Steindorff A."/>
            <person name="Ohm R."/>
            <person name="Martin F."/>
            <person name="Silar P."/>
            <person name="Natvig D."/>
            <person name="Lalanne C."/>
            <person name="Gautier V."/>
            <person name="Ament-Velasquez S.L."/>
            <person name="Kruys A."/>
            <person name="Hutchinson M.I."/>
            <person name="Powell A.J."/>
            <person name="Barry K."/>
            <person name="Miller A.N."/>
            <person name="Grigoriev I.V."/>
            <person name="Debuchy R."/>
            <person name="Gladieux P."/>
            <person name="Thoren M.H."/>
            <person name="Johannesson H."/>
        </authorList>
    </citation>
    <scope>NUCLEOTIDE SEQUENCE</scope>
    <source>
        <strain evidence="1">CBS 333.67</strain>
    </source>
</reference>
<sequence length="297" mass="34743">MGRRPQIKGYKAVGRFQPSRACAPRLYFSHFLSLPMELRCRVYDNLLRSPHAIDVSGTWYQKPRLTMSLLRVSKSVSAEAADWFYSVNTFVLLEDCDANTQDDNDIEKSVIYPWLLLIQKYAPSLRSVQIRIRRERPVMYYRELLSMLAHYAPNITRMALVAEGHQFIDLRRTHSSVFHWFYKWHPNEVMAFKGTSLSGGFASEMLAFENLRLVVIGGRQPIEVMDKLCARLEKCRVIGLEDYIAGREAFDLWETAWHFRRGFDINKWYDATMVRGDNGERTVKQTAEDDEQRVRND</sequence>
<dbReference type="RefSeq" id="XP_062719447.1">
    <property type="nucleotide sequence ID" value="XM_062868072.1"/>
</dbReference>
<comment type="caution">
    <text evidence="1">The sequence shown here is derived from an EMBL/GenBank/DDBJ whole genome shotgun (WGS) entry which is preliminary data.</text>
</comment>
<dbReference type="AlphaFoldDB" id="A0AAJ0GPC7"/>